<organism evidence="1 2">
    <name type="scientific">Caerostris extrusa</name>
    <name type="common">Bark spider</name>
    <name type="synonym">Caerostris bankana</name>
    <dbReference type="NCBI Taxonomy" id="172846"/>
    <lineage>
        <taxon>Eukaryota</taxon>
        <taxon>Metazoa</taxon>
        <taxon>Ecdysozoa</taxon>
        <taxon>Arthropoda</taxon>
        <taxon>Chelicerata</taxon>
        <taxon>Arachnida</taxon>
        <taxon>Araneae</taxon>
        <taxon>Araneomorphae</taxon>
        <taxon>Entelegynae</taxon>
        <taxon>Araneoidea</taxon>
        <taxon>Araneidae</taxon>
        <taxon>Caerostris</taxon>
    </lineage>
</organism>
<dbReference type="EMBL" id="BPLR01016242">
    <property type="protein sequence ID" value="GIY82377.1"/>
    <property type="molecule type" value="Genomic_DNA"/>
</dbReference>
<dbReference type="AlphaFoldDB" id="A0AAV4WI01"/>
<protein>
    <submittedName>
        <fullName evidence="1">Uncharacterized protein</fullName>
    </submittedName>
</protein>
<evidence type="ECO:0000313" key="2">
    <source>
        <dbReference type="Proteomes" id="UP001054945"/>
    </source>
</evidence>
<name>A0AAV4WI01_CAEEX</name>
<proteinExistence type="predicted"/>
<accession>A0AAV4WI01</accession>
<gene>
    <name evidence="1" type="ORF">CEXT_274351</name>
</gene>
<keyword evidence="2" id="KW-1185">Reference proteome</keyword>
<sequence>MGKTFKQPAEGLLIMSQKPGNNYSRSKFDTIATSERINCYRILASGGISHWWRRVQKVRFTCEGVAVKVIDRRKGKQVEADKKHEHEKEVKKKKKMALWNFSGLIDSCLGEMCTVSEFLGVFIDY</sequence>
<reference evidence="1 2" key="1">
    <citation type="submission" date="2021-06" db="EMBL/GenBank/DDBJ databases">
        <title>Caerostris extrusa draft genome.</title>
        <authorList>
            <person name="Kono N."/>
            <person name="Arakawa K."/>
        </authorList>
    </citation>
    <scope>NUCLEOTIDE SEQUENCE [LARGE SCALE GENOMIC DNA]</scope>
</reference>
<evidence type="ECO:0000313" key="1">
    <source>
        <dbReference type="EMBL" id="GIY82377.1"/>
    </source>
</evidence>
<comment type="caution">
    <text evidence="1">The sequence shown here is derived from an EMBL/GenBank/DDBJ whole genome shotgun (WGS) entry which is preliminary data.</text>
</comment>
<dbReference type="Proteomes" id="UP001054945">
    <property type="component" value="Unassembled WGS sequence"/>
</dbReference>